<accession>A0A7S7LUG3</accession>
<proteinExistence type="inferred from homology"/>
<protein>
    <submittedName>
        <fullName evidence="1">LPS-assembly protein LptD</fullName>
    </submittedName>
</protein>
<dbReference type="AlphaFoldDB" id="A0A7S7LUG3"/>
<dbReference type="PANTHER" id="PTHR30189">
    <property type="entry name" value="LPS-ASSEMBLY PROTEIN"/>
    <property type="match status" value="1"/>
</dbReference>
<evidence type="ECO:0000313" key="2">
    <source>
        <dbReference type="Proteomes" id="UP000593994"/>
    </source>
</evidence>
<reference evidence="1 2" key="1">
    <citation type="submission" date="2020-05" db="EMBL/GenBank/DDBJ databases">
        <title>Sulfurimonas marisnigri, sp. nov., and Sulfurimonas baltica, sp. nov., manganese oxide reducing chemolithoautotrophs of the class Epsilonproteobacteria isolated from the pelagic redoxclines of the Black and Baltic Seas and emended description of the genus Sulfurimonas.</title>
        <authorList>
            <person name="Henkel J.V."/>
            <person name="Laudan C."/>
            <person name="Werner J."/>
            <person name="Neu T."/>
            <person name="Plewe S."/>
            <person name="Sproer C."/>
            <person name="Bunk B."/>
            <person name="Schulz-Vogt H.N."/>
        </authorList>
    </citation>
    <scope>NUCLEOTIDE SEQUENCE [LARGE SCALE GENOMIC DNA]</scope>
    <source>
        <strain evidence="1 2">GD2</strain>
    </source>
</reference>
<dbReference type="RefSeq" id="WP_194368955.1">
    <property type="nucleotide sequence ID" value="NZ_CP054492.1"/>
</dbReference>
<dbReference type="GO" id="GO:0043165">
    <property type="term" value="P:Gram-negative-bacterium-type cell outer membrane assembly"/>
    <property type="evidence" value="ECO:0007669"/>
    <property type="project" value="InterPro"/>
</dbReference>
<gene>
    <name evidence="1" type="ORF">HUE88_10905</name>
</gene>
<dbReference type="InterPro" id="IPR050218">
    <property type="entry name" value="LptD"/>
</dbReference>
<dbReference type="PANTHER" id="PTHR30189:SF1">
    <property type="entry name" value="LPS-ASSEMBLY PROTEIN LPTD"/>
    <property type="match status" value="1"/>
</dbReference>
<dbReference type="KEGG" id="sbal:HUE88_10905"/>
<organism evidence="1 2">
    <name type="scientific">Candidatus Sulfurimonas baltica</name>
    <dbReference type="NCBI Taxonomy" id="2740404"/>
    <lineage>
        <taxon>Bacteria</taxon>
        <taxon>Pseudomonadati</taxon>
        <taxon>Campylobacterota</taxon>
        <taxon>Epsilonproteobacteria</taxon>
        <taxon>Campylobacterales</taxon>
        <taxon>Sulfurimonadaceae</taxon>
        <taxon>Sulfurimonas</taxon>
    </lineage>
</organism>
<dbReference type="Proteomes" id="UP000593994">
    <property type="component" value="Chromosome"/>
</dbReference>
<evidence type="ECO:0000313" key="1">
    <source>
        <dbReference type="EMBL" id="QOY51608.1"/>
    </source>
</evidence>
<dbReference type="GO" id="GO:1990351">
    <property type="term" value="C:transporter complex"/>
    <property type="evidence" value="ECO:0007669"/>
    <property type="project" value="TreeGrafter"/>
</dbReference>
<dbReference type="Gene3D" id="2.60.450.10">
    <property type="entry name" value="Lipopolysaccharide (LPS) transport protein A like domain"/>
    <property type="match status" value="1"/>
</dbReference>
<name>A0A7S7LUG3_9BACT</name>
<keyword evidence="2" id="KW-1185">Reference proteome</keyword>
<sequence>MLKILILFILFIPYLNGDDKVEVYATKMDTKDNVVKAYGEVIVIYKESHLTAQRAVYDRNSGELELFGNIRATQGSDIKLLGDYAKLNIANKERTFKPFYMSEQTSNVWISGAKSYAKDDEIEITSGVTSGCDPDNPLWKMEFTSSEYNTNTMWLSLYNARLYIYDIPVFYTPYFGYSLDTTRRTGVLPPMFGYSNNEGFYYEQALFIAEQNWWDLELKPQIRNQRGSGIYSTFRFVDSRVSKGSLVVGYFKEKGDYFLENDLANETHYGFNFNYVNTDVINQWFSANLKGQSGIHVDINDMNDVEYINLSTSDSTLTSTATQVISRINIFYNNDTDYFGAYFKYYKDLTKESNEKTIQNLPSLQYHSYLSTLFKDHLLYNLDIKTNNYSRAVGKSATQTDINIPVTFQTSLFDEHVNVSYKSYIYAQYTGFKGNEELPTANVYNDGLYARNSHSLSISSQLARAYDKLTHVVDFGSQYIVGGSETRDGYYNEQKDYCSQNIHKNEDICEFYNISDIEENLNLFFSQYLYSDDGQQIVYHRLSQNISYEDANGGIGELENELDYKITDSIDYYNNMFYNYNERDISKNFNKISFNGNGFNIALSHMYKNSFLPGADKTSYMTSSLKYDYNKHYAYNFRYDYDLEEGYKKSMELGFLYKKRCWDFGLRYVENNRPILDQNGVSGSIYDRYIYFTIALKPIMSSNNKSSEFVYRIPDDSEGN</sequence>
<dbReference type="GO" id="GO:0009279">
    <property type="term" value="C:cell outer membrane"/>
    <property type="evidence" value="ECO:0007669"/>
    <property type="project" value="InterPro"/>
</dbReference>
<dbReference type="InterPro" id="IPR020889">
    <property type="entry name" value="LipoPS_assembly_LptD"/>
</dbReference>
<dbReference type="EMBL" id="CP054492">
    <property type="protein sequence ID" value="QOY51608.1"/>
    <property type="molecule type" value="Genomic_DNA"/>
</dbReference>
<dbReference type="HAMAP" id="MF_01411">
    <property type="entry name" value="LPS_assembly_LptD"/>
    <property type="match status" value="1"/>
</dbReference>
<dbReference type="GO" id="GO:0015920">
    <property type="term" value="P:lipopolysaccharide transport"/>
    <property type="evidence" value="ECO:0007669"/>
    <property type="project" value="InterPro"/>
</dbReference>